<keyword evidence="1" id="KW-0472">Membrane</keyword>
<dbReference type="AlphaFoldDB" id="A0A1I0FNP0"/>
<evidence type="ECO:0000313" key="4">
    <source>
        <dbReference type="Proteomes" id="UP000199308"/>
    </source>
</evidence>
<dbReference type="Pfam" id="PF06961">
    <property type="entry name" value="DUF1294"/>
    <property type="match status" value="1"/>
</dbReference>
<accession>A0A1I0FNP0</accession>
<evidence type="ECO:0000256" key="1">
    <source>
        <dbReference type="SAM" id="Phobius"/>
    </source>
</evidence>
<dbReference type="InterPro" id="IPR010718">
    <property type="entry name" value="DUF1294"/>
</dbReference>
<gene>
    <name evidence="3" type="ORF">SAMN05660429_02189</name>
</gene>
<dbReference type="RefSeq" id="WP_093330169.1">
    <property type="nucleotide sequence ID" value="NZ_AP027363.1"/>
</dbReference>
<dbReference type="InterPro" id="IPR012340">
    <property type="entry name" value="NA-bd_OB-fold"/>
</dbReference>
<dbReference type="Gene3D" id="2.40.50.140">
    <property type="entry name" value="Nucleic acid-binding proteins"/>
    <property type="match status" value="1"/>
</dbReference>
<dbReference type="Pfam" id="PF00313">
    <property type="entry name" value="CSD"/>
    <property type="match status" value="1"/>
</dbReference>
<evidence type="ECO:0000313" key="3">
    <source>
        <dbReference type="EMBL" id="SET59123.1"/>
    </source>
</evidence>
<protein>
    <submittedName>
        <fullName evidence="3">Uncharacterized membrane protein YsdA, DUF1294 family</fullName>
    </submittedName>
</protein>
<keyword evidence="1" id="KW-1133">Transmembrane helix</keyword>
<dbReference type="STRING" id="349064.SAMN05660429_02189"/>
<proteinExistence type="predicted"/>
<feature type="domain" description="CSD" evidence="2">
    <location>
        <begin position="2"/>
        <end position="67"/>
    </location>
</feature>
<dbReference type="GO" id="GO:0003676">
    <property type="term" value="F:nucleic acid binding"/>
    <property type="evidence" value="ECO:0007669"/>
    <property type="project" value="InterPro"/>
</dbReference>
<dbReference type="SUPFAM" id="SSF50249">
    <property type="entry name" value="Nucleic acid-binding proteins"/>
    <property type="match status" value="1"/>
</dbReference>
<feature type="transmembrane region" description="Helical" evidence="1">
    <location>
        <begin position="179"/>
        <end position="200"/>
    </location>
</feature>
<dbReference type="InterPro" id="IPR002059">
    <property type="entry name" value="CSP_DNA-bd"/>
</dbReference>
<reference evidence="3 4" key="1">
    <citation type="submission" date="2016-10" db="EMBL/GenBank/DDBJ databases">
        <authorList>
            <person name="de Groot N.N."/>
        </authorList>
    </citation>
    <scope>NUCLEOTIDE SEQUENCE [LARGE SCALE GENOMIC DNA]</scope>
    <source>
        <strain evidence="3 4">DSM 19706</strain>
    </source>
</reference>
<keyword evidence="4" id="KW-1185">Reference proteome</keyword>
<organism evidence="3 4">
    <name type="scientific">Thalassotalea agarivorans</name>
    <name type="common">Thalassomonas agarivorans</name>
    <dbReference type="NCBI Taxonomy" id="349064"/>
    <lineage>
        <taxon>Bacteria</taxon>
        <taxon>Pseudomonadati</taxon>
        <taxon>Pseudomonadota</taxon>
        <taxon>Gammaproteobacteria</taxon>
        <taxon>Alteromonadales</taxon>
        <taxon>Colwelliaceae</taxon>
        <taxon>Thalassotalea</taxon>
    </lineage>
</organism>
<feature type="transmembrane region" description="Helical" evidence="1">
    <location>
        <begin position="116"/>
        <end position="133"/>
    </location>
</feature>
<keyword evidence="1" id="KW-0812">Transmembrane</keyword>
<dbReference type="PROSITE" id="PS51857">
    <property type="entry name" value="CSD_2"/>
    <property type="match status" value="1"/>
</dbReference>
<dbReference type="EMBL" id="FOHK01000009">
    <property type="protein sequence ID" value="SET59123.1"/>
    <property type="molecule type" value="Genomic_DNA"/>
</dbReference>
<evidence type="ECO:0000259" key="2">
    <source>
        <dbReference type="PROSITE" id="PS51857"/>
    </source>
</evidence>
<feature type="transmembrane region" description="Helical" evidence="1">
    <location>
        <begin position="91"/>
        <end position="110"/>
    </location>
</feature>
<dbReference type="OrthoDB" id="72963at2"/>
<sequence length="208" mass="23363">MRAKGTVVRWNDDKAFGFVKPAHGGKDLFLHKNALQTKSRTPKIGESLLYTEGVDKQGRMCILNATYPGELVRPATLPVRRKKTKPASLKAVYLAFSFLIGLMVAAQLDYIGKHLMYWYAGLSFFTFLMYWSDKSKASNGGWRTPEANLHFVALIGGWPGAAIAQQILRHKTSKESFQLSFWFTVIVNIGILCYLLSPYADPSLKQIL</sequence>
<dbReference type="Proteomes" id="UP000199308">
    <property type="component" value="Unassembled WGS sequence"/>
</dbReference>
<name>A0A1I0FNP0_THASX</name>